<comment type="caution">
    <text evidence="3">The sequence shown here is derived from an EMBL/GenBank/DDBJ whole genome shotgun (WGS) entry which is preliminary data.</text>
</comment>
<dbReference type="AlphaFoldDB" id="A0A5C6UXA7"/>
<reference evidence="3 4" key="1">
    <citation type="submission" date="2019-08" db="EMBL/GenBank/DDBJ databases">
        <title>Genome of Luteibaculum oceani JCM 18817.</title>
        <authorList>
            <person name="Bowman J.P."/>
        </authorList>
    </citation>
    <scope>NUCLEOTIDE SEQUENCE [LARGE SCALE GENOMIC DNA]</scope>
    <source>
        <strain evidence="3 4">JCM 18817</strain>
    </source>
</reference>
<protein>
    <recommendedName>
        <fullName evidence="2">Late embryogenesis abundant protein LEA-2 subgroup domain-containing protein</fullName>
    </recommendedName>
</protein>
<organism evidence="3 4">
    <name type="scientific">Luteibaculum oceani</name>
    <dbReference type="NCBI Taxonomy" id="1294296"/>
    <lineage>
        <taxon>Bacteria</taxon>
        <taxon>Pseudomonadati</taxon>
        <taxon>Bacteroidota</taxon>
        <taxon>Flavobacteriia</taxon>
        <taxon>Flavobacteriales</taxon>
        <taxon>Luteibaculaceae</taxon>
        <taxon>Luteibaculum</taxon>
    </lineage>
</organism>
<dbReference type="EMBL" id="VORB01000012">
    <property type="protein sequence ID" value="TXC75628.1"/>
    <property type="molecule type" value="Genomic_DNA"/>
</dbReference>
<dbReference type="PROSITE" id="PS51257">
    <property type="entry name" value="PROKAR_LIPOPROTEIN"/>
    <property type="match status" value="1"/>
</dbReference>
<dbReference type="SUPFAM" id="SSF117070">
    <property type="entry name" value="LEA14-like"/>
    <property type="match status" value="1"/>
</dbReference>
<name>A0A5C6UXA7_9FLAO</name>
<dbReference type="Gene3D" id="2.60.40.1820">
    <property type="match status" value="1"/>
</dbReference>
<evidence type="ECO:0000256" key="1">
    <source>
        <dbReference type="SAM" id="SignalP"/>
    </source>
</evidence>
<feature type="domain" description="Late embryogenesis abundant protein LEA-2 subgroup" evidence="2">
    <location>
        <begin position="47"/>
        <end position="142"/>
    </location>
</feature>
<sequence>MRSLKITSILILLSLLSSCAFQPLKFRNFNMDKVENNGEVRTFTGKLVVDNPNGYPIQVKRGNFTVSNDPLTLGDCKILEKRTLPRNGAETVDFQLNVKNKALLLGGLQQLGSLLTGGEAKVTIQGEIKACTYGIFCKKYRVNESLKLKL</sequence>
<feature type="chain" id="PRO_5023129541" description="Late embryogenesis abundant protein LEA-2 subgroup domain-containing protein" evidence="1">
    <location>
        <begin position="23"/>
        <end position="150"/>
    </location>
</feature>
<evidence type="ECO:0000313" key="3">
    <source>
        <dbReference type="EMBL" id="TXC75628.1"/>
    </source>
</evidence>
<keyword evidence="1" id="KW-0732">Signal</keyword>
<dbReference type="Proteomes" id="UP000321168">
    <property type="component" value="Unassembled WGS sequence"/>
</dbReference>
<keyword evidence="4" id="KW-1185">Reference proteome</keyword>
<accession>A0A5C6UXA7</accession>
<feature type="signal peptide" evidence="1">
    <location>
        <begin position="1"/>
        <end position="22"/>
    </location>
</feature>
<gene>
    <name evidence="3" type="ORF">FRX97_11660</name>
</gene>
<proteinExistence type="predicted"/>
<evidence type="ECO:0000313" key="4">
    <source>
        <dbReference type="Proteomes" id="UP000321168"/>
    </source>
</evidence>
<dbReference type="InterPro" id="IPR004864">
    <property type="entry name" value="LEA_2"/>
</dbReference>
<evidence type="ECO:0000259" key="2">
    <source>
        <dbReference type="Pfam" id="PF03168"/>
    </source>
</evidence>
<dbReference type="Pfam" id="PF03168">
    <property type="entry name" value="LEA_2"/>
    <property type="match status" value="1"/>
</dbReference>